<protein>
    <submittedName>
        <fullName evidence="3">Cytosine/adenosine deaminase</fullName>
    </submittedName>
</protein>
<name>A0ABY1CM74_MYXFU</name>
<evidence type="ECO:0000313" key="4">
    <source>
        <dbReference type="Proteomes" id="UP000183760"/>
    </source>
</evidence>
<keyword evidence="1" id="KW-0378">Hydrolase</keyword>
<dbReference type="InterPro" id="IPR032466">
    <property type="entry name" value="Metal_Hydrolase"/>
</dbReference>
<dbReference type="Gene3D" id="2.30.40.10">
    <property type="entry name" value="Urease, subunit C, domain 1"/>
    <property type="match status" value="1"/>
</dbReference>
<accession>A0ABY1CM74</accession>
<dbReference type="InterPro" id="IPR050287">
    <property type="entry name" value="MTA/SAH_deaminase"/>
</dbReference>
<evidence type="ECO:0000256" key="1">
    <source>
        <dbReference type="ARBA" id="ARBA00022801"/>
    </source>
</evidence>
<gene>
    <name evidence="3" type="ORF">SAMN05443572_106144</name>
</gene>
<dbReference type="EMBL" id="FOIB01000006">
    <property type="protein sequence ID" value="SEU20503.1"/>
    <property type="molecule type" value="Genomic_DNA"/>
</dbReference>
<dbReference type="PANTHER" id="PTHR43794">
    <property type="entry name" value="AMINOHYDROLASE SSNA-RELATED"/>
    <property type="match status" value="1"/>
</dbReference>
<dbReference type="InterPro" id="IPR006680">
    <property type="entry name" value="Amidohydro-rel"/>
</dbReference>
<evidence type="ECO:0000259" key="2">
    <source>
        <dbReference type="Pfam" id="PF01979"/>
    </source>
</evidence>
<dbReference type="Pfam" id="PF01979">
    <property type="entry name" value="Amidohydro_1"/>
    <property type="match status" value="1"/>
</dbReference>
<proteinExistence type="predicted"/>
<comment type="caution">
    <text evidence="3">The sequence shown here is derived from an EMBL/GenBank/DDBJ whole genome shotgun (WGS) entry which is preliminary data.</text>
</comment>
<feature type="domain" description="Amidohydrolase-related" evidence="2">
    <location>
        <begin position="60"/>
        <end position="410"/>
    </location>
</feature>
<sequence length="444" mass="47698">MSDMEGRLLLKNCAVFRADGRVRRGMAVVVEGGVIRRVAPDAHVPVLPGDWEVACRGRLVAPGLVDSHSHLVNGQLLPPNGQFLLLPPRERLERMRRVARLVSTEDVEALTRFAAARALRDGVTLVVEHLACSDVAGGLAAQARAAESVGLRLVTSHATHSMDGATQADAWLDANADFARRHAKHRMVRGALGFHASYTCEDALLSRISRLSAELDVPTVFHLAENEDDLSTTYARHGQRVVPRLDSLGLLGPRAIAGYARALDSAEATRLEQTETFVSLAARGVRTLERGTDPMEAILLRLHLLGLGTGGHGTLQDELLAALVGVLRISRAGHLPDVDSTLAHLLVSGPAELCTRLFGLPSGTVEEGSLADLVVYDSIPAADPETGYSPYLIGQLARSPVAWTIVDGRVRVREGQLLGTDYVDLSLAATEALERVWSRARLGS</sequence>
<keyword evidence="4" id="KW-1185">Reference proteome</keyword>
<dbReference type="SUPFAM" id="SSF51556">
    <property type="entry name" value="Metallo-dependent hydrolases"/>
    <property type="match status" value="1"/>
</dbReference>
<dbReference type="Gene3D" id="3.20.20.140">
    <property type="entry name" value="Metal-dependent hydrolases"/>
    <property type="match status" value="1"/>
</dbReference>
<dbReference type="Proteomes" id="UP000183760">
    <property type="component" value="Unassembled WGS sequence"/>
</dbReference>
<evidence type="ECO:0000313" key="3">
    <source>
        <dbReference type="EMBL" id="SEU20503.1"/>
    </source>
</evidence>
<reference evidence="3 4" key="1">
    <citation type="submission" date="2016-10" db="EMBL/GenBank/DDBJ databases">
        <authorList>
            <person name="Varghese N."/>
            <person name="Submissions S."/>
        </authorList>
    </citation>
    <scope>NUCLEOTIDE SEQUENCE [LARGE SCALE GENOMIC DNA]</scope>
    <source>
        <strain evidence="3 4">DSM 16525</strain>
    </source>
</reference>
<dbReference type="InterPro" id="IPR011059">
    <property type="entry name" value="Metal-dep_hydrolase_composite"/>
</dbReference>
<dbReference type="SUPFAM" id="SSF51338">
    <property type="entry name" value="Composite domain of metallo-dependent hydrolases"/>
    <property type="match status" value="1"/>
</dbReference>
<organism evidence="3 4">
    <name type="scientific">Myxococcus fulvus</name>
    <dbReference type="NCBI Taxonomy" id="33"/>
    <lineage>
        <taxon>Bacteria</taxon>
        <taxon>Pseudomonadati</taxon>
        <taxon>Myxococcota</taxon>
        <taxon>Myxococcia</taxon>
        <taxon>Myxococcales</taxon>
        <taxon>Cystobacterineae</taxon>
        <taxon>Myxococcaceae</taxon>
        <taxon>Myxococcus</taxon>
    </lineage>
</organism>
<dbReference type="PANTHER" id="PTHR43794:SF11">
    <property type="entry name" value="AMIDOHYDROLASE-RELATED DOMAIN-CONTAINING PROTEIN"/>
    <property type="match status" value="1"/>
</dbReference>